<keyword evidence="2" id="KW-1003">Cell membrane</keyword>
<dbReference type="Proteomes" id="UP000670947">
    <property type="component" value="Unassembled WGS sequence"/>
</dbReference>
<dbReference type="Pfam" id="PF03899">
    <property type="entry name" value="ATP-synt_I"/>
    <property type="match status" value="1"/>
</dbReference>
<proteinExistence type="predicted"/>
<evidence type="ECO:0000256" key="2">
    <source>
        <dbReference type="ARBA" id="ARBA00022475"/>
    </source>
</evidence>
<feature type="transmembrane region" description="Helical" evidence="6">
    <location>
        <begin position="100"/>
        <end position="117"/>
    </location>
</feature>
<evidence type="ECO:0000256" key="6">
    <source>
        <dbReference type="SAM" id="Phobius"/>
    </source>
</evidence>
<evidence type="ECO:0000313" key="7">
    <source>
        <dbReference type="EMBL" id="MBO7748690.1"/>
    </source>
</evidence>
<keyword evidence="4 6" id="KW-1133">Transmembrane helix</keyword>
<name>A0ABS3WKN5_9BACL</name>
<keyword evidence="3 6" id="KW-0812">Transmembrane</keyword>
<feature type="transmembrane region" description="Helical" evidence="6">
    <location>
        <begin position="35"/>
        <end position="55"/>
    </location>
</feature>
<feature type="transmembrane region" description="Helical" evidence="6">
    <location>
        <begin position="12"/>
        <end position="29"/>
    </location>
</feature>
<keyword evidence="5 6" id="KW-0472">Membrane</keyword>
<organism evidence="7 8">
    <name type="scientific">Paenibacillus artemisiicola</name>
    <dbReference type="NCBI Taxonomy" id="1172618"/>
    <lineage>
        <taxon>Bacteria</taxon>
        <taxon>Bacillati</taxon>
        <taxon>Bacillota</taxon>
        <taxon>Bacilli</taxon>
        <taxon>Bacillales</taxon>
        <taxon>Paenibacillaceae</taxon>
        <taxon>Paenibacillus</taxon>
    </lineage>
</organism>
<dbReference type="EMBL" id="JAGGDJ010000069">
    <property type="protein sequence ID" value="MBO7748690.1"/>
    <property type="molecule type" value="Genomic_DNA"/>
</dbReference>
<accession>A0ABS3WKN5</accession>
<comment type="subcellular location">
    <subcellularLocation>
        <location evidence="1">Cell membrane</location>
        <topology evidence="1">Multi-pass membrane protein</topology>
    </subcellularLocation>
</comment>
<evidence type="ECO:0000256" key="1">
    <source>
        <dbReference type="ARBA" id="ARBA00004651"/>
    </source>
</evidence>
<reference evidence="7 8" key="1">
    <citation type="submission" date="2021-03" db="EMBL/GenBank/DDBJ databases">
        <title>Paenibacillus artemisicola MWE-103 whole genome sequence.</title>
        <authorList>
            <person name="Ham Y.J."/>
        </authorList>
    </citation>
    <scope>NUCLEOTIDE SEQUENCE [LARGE SCALE GENOMIC DNA]</scope>
    <source>
        <strain evidence="7 8">MWE-103</strain>
    </source>
</reference>
<feature type="transmembrane region" description="Helical" evidence="6">
    <location>
        <begin position="76"/>
        <end position="94"/>
    </location>
</feature>
<dbReference type="RefSeq" id="WP_208851228.1">
    <property type="nucleotide sequence ID" value="NZ_JAGGDJ010000069.1"/>
</dbReference>
<evidence type="ECO:0000256" key="3">
    <source>
        <dbReference type="ARBA" id="ARBA00022692"/>
    </source>
</evidence>
<keyword evidence="8" id="KW-1185">Reference proteome</keyword>
<comment type="caution">
    <text evidence="7">The sequence shown here is derived from an EMBL/GenBank/DDBJ whole genome shotgun (WGS) entry which is preliminary data.</text>
</comment>
<evidence type="ECO:0000256" key="5">
    <source>
        <dbReference type="ARBA" id="ARBA00023136"/>
    </source>
</evidence>
<evidence type="ECO:0000313" key="8">
    <source>
        <dbReference type="Proteomes" id="UP000670947"/>
    </source>
</evidence>
<dbReference type="InterPro" id="IPR005598">
    <property type="entry name" value="ATP_synth_I"/>
</dbReference>
<gene>
    <name evidence="7" type="ORF">I8J29_31420</name>
</gene>
<sequence length="136" mass="14833">MDDLSGHLRTVMRITFFFLSLCFIGWAVFPDHKPIFGGLILGAAASLVNAFHLSWKVRRIGANAAAKGSKRNNLGFLTRACIGLLAVVVATRYFSFSVYGAVAGLFVAQLATLILGFRSKRRTAARHSSDERGENN</sequence>
<protein>
    <submittedName>
        <fullName evidence="7">ATP synthase subunit I</fullName>
    </submittedName>
</protein>
<evidence type="ECO:0000256" key="4">
    <source>
        <dbReference type="ARBA" id="ARBA00022989"/>
    </source>
</evidence>